<dbReference type="Pfam" id="PF25507">
    <property type="entry name" value="OB_POT1A"/>
    <property type="match status" value="1"/>
</dbReference>
<dbReference type="OrthoDB" id="2186770at2759"/>
<keyword evidence="3" id="KW-1185">Reference proteome</keyword>
<comment type="caution">
    <text evidence="2">The sequence shown here is derived from an EMBL/GenBank/DDBJ whole genome shotgun (WGS) entry which is preliminary data.</text>
</comment>
<organism evidence="2 3">
    <name type="scientific">Carnegiea gigantea</name>
    <dbReference type="NCBI Taxonomy" id="171969"/>
    <lineage>
        <taxon>Eukaryota</taxon>
        <taxon>Viridiplantae</taxon>
        <taxon>Streptophyta</taxon>
        <taxon>Embryophyta</taxon>
        <taxon>Tracheophyta</taxon>
        <taxon>Spermatophyta</taxon>
        <taxon>Magnoliopsida</taxon>
        <taxon>eudicotyledons</taxon>
        <taxon>Gunneridae</taxon>
        <taxon>Pentapetalae</taxon>
        <taxon>Caryophyllales</taxon>
        <taxon>Cactineae</taxon>
        <taxon>Cactaceae</taxon>
        <taxon>Cactoideae</taxon>
        <taxon>Echinocereeae</taxon>
        <taxon>Carnegiea</taxon>
    </lineage>
</organism>
<dbReference type="InterPro" id="IPR057620">
    <property type="entry name" value="POT1A/B-like_OB"/>
</dbReference>
<dbReference type="EMBL" id="JAKOGI010001434">
    <property type="protein sequence ID" value="KAJ8425645.1"/>
    <property type="molecule type" value="Genomic_DNA"/>
</dbReference>
<proteinExistence type="predicted"/>
<gene>
    <name evidence="2" type="ORF">Cgig2_008695</name>
</gene>
<dbReference type="Proteomes" id="UP001153076">
    <property type="component" value="Unassembled WGS sequence"/>
</dbReference>
<protein>
    <recommendedName>
        <fullName evidence="1">POT1A/B-like OB fold domain-containing protein</fullName>
    </recommendedName>
</protein>
<reference evidence="2" key="1">
    <citation type="submission" date="2022-04" db="EMBL/GenBank/DDBJ databases">
        <title>Carnegiea gigantea Genome sequencing and assembly v2.</title>
        <authorList>
            <person name="Copetti D."/>
            <person name="Sanderson M.J."/>
            <person name="Burquez A."/>
            <person name="Wojciechowski M.F."/>
        </authorList>
    </citation>
    <scope>NUCLEOTIDE SEQUENCE</scope>
    <source>
        <strain evidence="2">SGP5-SGP5p</strain>
        <tissue evidence="2">Aerial part</tissue>
    </source>
</reference>
<name>A0A9Q1JN60_9CARY</name>
<sequence>MEPPCLPPRFNSVCPDSGENQMIFMELKNSAVFMLMVVVLELSCLASGNDRNGESGLIRDGGGNRHIVPKMPGQMSFGTVYSYSVVSDWQEVFFDGYPPLKQLTRKWNMLLGLAFVESGGEIVDASRNPPWVLLCVKSYYVSKSDVWGSRKFRIFGTKLLVDGCPTGSAVHPT</sequence>
<evidence type="ECO:0000313" key="3">
    <source>
        <dbReference type="Proteomes" id="UP001153076"/>
    </source>
</evidence>
<dbReference type="AlphaFoldDB" id="A0A9Q1JN60"/>
<evidence type="ECO:0000259" key="1">
    <source>
        <dbReference type="Pfam" id="PF25507"/>
    </source>
</evidence>
<evidence type="ECO:0000313" key="2">
    <source>
        <dbReference type="EMBL" id="KAJ8425645.1"/>
    </source>
</evidence>
<feature type="domain" description="POT1A/B-like OB fold" evidence="1">
    <location>
        <begin position="86"/>
        <end position="145"/>
    </location>
</feature>
<accession>A0A9Q1JN60</accession>